<comment type="similarity">
    <text evidence="1">Belongs to the carbohydrate kinase PfkB family.</text>
</comment>
<feature type="domain" description="Carbohydrate kinase PfkB" evidence="4">
    <location>
        <begin position="172"/>
        <end position="267"/>
    </location>
</feature>
<dbReference type="InterPro" id="IPR011611">
    <property type="entry name" value="PfkB_dom"/>
</dbReference>
<reference evidence="5 6" key="1">
    <citation type="submission" date="2023-05" db="EMBL/GenBank/DDBJ databases">
        <title>Streptantibioticus silvisoli sp. nov., acidotolerant actinomycetes 1 from pine litter.</title>
        <authorList>
            <person name="Swiecimska M."/>
            <person name="Golinska P."/>
            <person name="Sangal V."/>
            <person name="Wachnowicz B."/>
            <person name="Goodfellow M."/>
        </authorList>
    </citation>
    <scope>NUCLEOTIDE SEQUENCE [LARGE SCALE GENOMIC DNA]</scope>
    <source>
        <strain evidence="5 6">DSM 42109</strain>
    </source>
</reference>
<evidence type="ECO:0000313" key="6">
    <source>
        <dbReference type="Proteomes" id="UP001214441"/>
    </source>
</evidence>
<dbReference type="SUPFAM" id="SSF53613">
    <property type="entry name" value="Ribokinase-like"/>
    <property type="match status" value="1"/>
</dbReference>
<dbReference type="Gene3D" id="3.40.1190.20">
    <property type="match status" value="1"/>
</dbReference>
<evidence type="ECO:0000259" key="4">
    <source>
        <dbReference type="Pfam" id="PF00294"/>
    </source>
</evidence>
<dbReference type="RefSeq" id="WP_274042450.1">
    <property type="nucleotide sequence ID" value="NZ_JANCPR020000007.1"/>
</dbReference>
<dbReference type="PANTHER" id="PTHR43320">
    <property type="entry name" value="SUGAR KINASE"/>
    <property type="match status" value="1"/>
</dbReference>
<feature type="domain" description="Carbohydrate kinase PfkB" evidence="4">
    <location>
        <begin position="20"/>
        <end position="130"/>
    </location>
</feature>
<keyword evidence="6" id="KW-1185">Reference proteome</keyword>
<dbReference type="InterPro" id="IPR052700">
    <property type="entry name" value="Carb_kinase_PfkB-like"/>
</dbReference>
<keyword evidence="3 5" id="KW-0418">Kinase</keyword>
<evidence type="ECO:0000256" key="2">
    <source>
        <dbReference type="ARBA" id="ARBA00022679"/>
    </source>
</evidence>
<dbReference type="EMBL" id="JANCPR020000007">
    <property type="protein sequence ID" value="MDJ1132138.1"/>
    <property type="molecule type" value="Genomic_DNA"/>
</dbReference>
<accession>A0ABT6ZSU2</accession>
<dbReference type="InterPro" id="IPR029056">
    <property type="entry name" value="Ribokinase-like"/>
</dbReference>
<proteinExistence type="inferred from homology"/>
<gene>
    <name evidence="5" type="ORF">NMN56_009280</name>
</gene>
<dbReference type="Proteomes" id="UP001214441">
    <property type="component" value="Unassembled WGS sequence"/>
</dbReference>
<evidence type="ECO:0000256" key="3">
    <source>
        <dbReference type="ARBA" id="ARBA00022777"/>
    </source>
</evidence>
<comment type="caution">
    <text evidence="5">The sequence shown here is derived from an EMBL/GenBank/DDBJ whole genome shotgun (WGS) entry which is preliminary data.</text>
</comment>
<sequence length="289" mass="30097">MGRVRLLGIGDNVVDRYAGAAVPEGAGGTMFPGGNAVNVAVYARRAGAEASYWGVTGDDPAGEVVRAGLRAERVDTSRVRTAHGPNAWAEIGLEDGDRVFRGSDDGVSAFSLGPDDLRALGSYDLAHTAYSGSLAAQVPQMAARTAVSFDFSHHWREPWAEPLLPHLYLAVFSASQLDEEDSIRLLRTATDQGARWALATRGAEGAVLTDGTALWRRRAVRTRAVDTLGAGDAFVGTLLTTLVADGDPESGLAHAAEAAASACTEYGGFGHGAPLSSTPVPSRVQAGKP</sequence>
<evidence type="ECO:0000256" key="1">
    <source>
        <dbReference type="ARBA" id="ARBA00010688"/>
    </source>
</evidence>
<evidence type="ECO:0000313" key="5">
    <source>
        <dbReference type="EMBL" id="MDJ1132138.1"/>
    </source>
</evidence>
<protein>
    <submittedName>
        <fullName evidence="5">PfkB family carbohydrate kinase</fullName>
    </submittedName>
</protein>
<keyword evidence="2" id="KW-0808">Transferase</keyword>
<dbReference type="GO" id="GO:0016301">
    <property type="term" value="F:kinase activity"/>
    <property type="evidence" value="ECO:0007669"/>
    <property type="project" value="UniProtKB-KW"/>
</dbReference>
<dbReference type="Pfam" id="PF00294">
    <property type="entry name" value="PfkB"/>
    <property type="match status" value="2"/>
</dbReference>
<name>A0ABT6ZSU2_9ACTN</name>
<organism evidence="5 6">
    <name type="scientific">Streptomyces iconiensis</name>
    <dbReference type="NCBI Taxonomy" id="1384038"/>
    <lineage>
        <taxon>Bacteria</taxon>
        <taxon>Bacillati</taxon>
        <taxon>Actinomycetota</taxon>
        <taxon>Actinomycetes</taxon>
        <taxon>Kitasatosporales</taxon>
        <taxon>Streptomycetaceae</taxon>
        <taxon>Streptomyces</taxon>
    </lineage>
</organism>